<dbReference type="SUPFAM" id="SSF47473">
    <property type="entry name" value="EF-hand"/>
    <property type="match status" value="1"/>
</dbReference>
<dbReference type="OrthoDB" id="26525at2759"/>
<name>L8H8H2_ACACF</name>
<organism evidence="4 5">
    <name type="scientific">Acanthamoeba castellanii (strain ATCC 30010 / Neff)</name>
    <dbReference type="NCBI Taxonomy" id="1257118"/>
    <lineage>
        <taxon>Eukaryota</taxon>
        <taxon>Amoebozoa</taxon>
        <taxon>Discosea</taxon>
        <taxon>Longamoebia</taxon>
        <taxon>Centramoebida</taxon>
        <taxon>Acanthamoebidae</taxon>
        <taxon>Acanthamoeba</taxon>
    </lineage>
</organism>
<dbReference type="RefSeq" id="XP_004344761.1">
    <property type="nucleotide sequence ID" value="XM_004344711.1"/>
</dbReference>
<dbReference type="GeneID" id="14921893"/>
<dbReference type="PANTHER" id="PTHR23048">
    <property type="entry name" value="MYOSIN LIGHT CHAIN 1, 3"/>
    <property type="match status" value="1"/>
</dbReference>
<keyword evidence="2" id="KW-0106">Calcium</keyword>
<evidence type="ECO:0000313" key="4">
    <source>
        <dbReference type="EMBL" id="ELR21018.1"/>
    </source>
</evidence>
<evidence type="ECO:0000256" key="2">
    <source>
        <dbReference type="ARBA" id="ARBA00022837"/>
    </source>
</evidence>
<dbReference type="AlphaFoldDB" id="L8H8H2"/>
<dbReference type="Pfam" id="PF13499">
    <property type="entry name" value="EF-hand_7"/>
    <property type="match status" value="1"/>
</dbReference>
<feature type="domain" description="EF-hand" evidence="3">
    <location>
        <begin position="44"/>
        <end position="67"/>
    </location>
</feature>
<evidence type="ECO:0000259" key="3">
    <source>
        <dbReference type="PROSITE" id="PS50222"/>
    </source>
</evidence>
<dbReference type="Proteomes" id="UP000011083">
    <property type="component" value="Unassembled WGS sequence"/>
</dbReference>
<dbReference type="GO" id="GO:0005509">
    <property type="term" value="F:calcium ion binding"/>
    <property type="evidence" value="ECO:0007669"/>
    <property type="project" value="InterPro"/>
</dbReference>
<dbReference type="PROSITE" id="PS50222">
    <property type="entry name" value="EF_HAND_2"/>
    <property type="match status" value="2"/>
</dbReference>
<reference evidence="4 5" key="1">
    <citation type="journal article" date="2013" name="Genome Biol.">
        <title>Genome of Acanthamoeba castellanii highlights extensive lateral gene transfer and early evolution of tyrosine kinase signaling.</title>
        <authorList>
            <person name="Clarke M."/>
            <person name="Lohan A.J."/>
            <person name="Liu B."/>
            <person name="Lagkouvardos I."/>
            <person name="Roy S."/>
            <person name="Zafar N."/>
            <person name="Bertelli C."/>
            <person name="Schilde C."/>
            <person name="Kianianmomeni A."/>
            <person name="Burglin T.R."/>
            <person name="Frech C."/>
            <person name="Turcotte B."/>
            <person name="Kopec K.O."/>
            <person name="Synnott J.M."/>
            <person name="Choo C."/>
            <person name="Paponov I."/>
            <person name="Finkler A."/>
            <person name="Soon Heng Tan C."/>
            <person name="Hutchins A.P."/>
            <person name="Weinmeier T."/>
            <person name="Rattei T."/>
            <person name="Chu J.S."/>
            <person name="Gimenez G."/>
            <person name="Irimia M."/>
            <person name="Rigden D.J."/>
            <person name="Fitzpatrick D.A."/>
            <person name="Lorenzo-Morales J."/>
            <person name="Bateman A."/>
            <person name="Chiu C.H."/>
            <person name="Tang P."/>
            <person name="Hegemann P."/>
            <person name="Fromm H."/>
            <person name="Raoult D."/>
            <person name="Greub G."/>
            <person name="Miranda-Saavedra D."/>
            <person name="Chen N."/>
            <person name="Nash P."/>
            <person name="Ginger M.L."/>
            <person name="Horn M."/>
            <person name="Schaap P."/>
            <person name="Caler L."/>
            <person name="Loftus B."/>
        </authorList>
    </citation>
    <scope>NUCLEOTIDE SEQUENCE [LARGE SCALE GENOMIC DNA]</scope>
    <source>
        <strain evidence="4 5">Neff</strain>
    </source>
</reference>
<dbReference type="STRING" id="1257118.L8H8H2"/>
<dbReference type="Gene3D" id="1.10.238.10">
    <property type="entry name" value="EF-hand"/>
    <property type="match status" value="1"/>
</dbReference>
<feature type="non-terminal residue" evidence="4">
    <location>
        <position position="67"/>
    </location>
</feature>
<keyword evidence="1" id="KW-0677">Repeat</keyword>
<dbReference type="CDD" id="cd00051">
    <property type="entry name" value="EFh"/>
    <property type="match status" value="1"/>
</dbReference>
<accession>L8H8H2</accession>
<dbReference type="InterPro" id="IPR002048">
    <property type="entry name" value="EF_hand_dom"/>
</dbReference>
<dbReference type="GO" id="GO:0016460">
    <property type="term" value="C:myosin II complex"/>
    <property type="evidence" value="ECO:0007669"/>
    <property type="project" value="TreeGrafter"/>
</dbReference>
<dbReference type="InterPro" id="IPR018247">
    <property type="entry name" value="EF_Hand_1_Ca_BS"/>
</dbReference>
<dbReference type="InterPro" id="IPR050230">
    <property type="entry name" value="CALM/Myosin/TropC-like"/>
</dbReference>
<sequence length="67" mass="7481">MVEQLSEEQIAEFKEAFSLFDRDGDGKITSKELGTVMRSLGANPTEAELKEMIKEIDTDNNGTIDFP</sequence>
<dbReference type="PANTHER" id="PTHR23048:SF0">
    <property type="entry name" value="CALMODULIN LIKE 3"/>
    <property type="match status" value="1"/>
</dbReference>
<keyword evidence="5" id="KW-1185">Reference proteome</keyword>
<dbReference type="VEuPathDB" id="AmoebaDB:ACA1_280720"/>
<feature type="domain" description="EF-hand" evidence="3">
    <location>
        <begin position="8"/>
        <end position="43"/>
    </location>
</feature>
<evidence type="ECO:0000313" key="5">
    <source>
        <dbReference type="Proteomes" id="UP000011083"/>
    </source>
</evidence>
<dbReference type="PROSITE" id="PS00018">
    <property type="entry name" value="EF_HAND_1"/>
    <property type="match status" value="1"/>
</dbReference>
<dbReference type="SMART" id="SM00054">
    <property type="entry name" value="EFh"/>
    <property type="match status" value="2"/>
</dbReference>
<dbReference type="InterPro" id="IPR011992">
    <property type="entry name" value="EF-hand-dom_pair"/>
</dbReference>
<proteinExistence type="predicted"/>
<evidence type="ECO:0000256" key="1">
    <source>
        <dbReference type="ARBA" id="ARBA00022737"/>
    </source>
</evidence>
<dbReference type="FunFam" id="1.10.238.10:FF:000527">
    <property type="entry name" value="Calmodulin-3"/>
    <property type="match status" value="1"/>
</dbReference>
<dbReference type="OMA" id="KERRIVM"/>
<gene>
    <name evidence="4" type="ORF">ACA1_280720</name>
</gene>
<dbReference type="KEGG" id="acan:ACA1_280720"/>
<protein>
    <submittedName>
        <fullName evidence="4">Calmodulin, putative</fullName>
    </submittedName>
</protein>
<dbReference type="EMBL" id="KB007908">
    <property type="protein sequence ID" value="ELR21018.1"/>
    <property type="molecule type" value="Genomic_DNA"/>
</dbReference>